<organism evidence="2 3">
    <name type="scientific">Gigaspora rosea</name>
    <dbReference type="NCBI Taxonomy" id="44941"/>
    <lineage>
        <taxon>Eukaryota</taxon>
        <taxon>Fungi</taxon>
        <taxon>Fungi incertae sedis</taxon>
        <taxon>Mucoromycota</taxon>
        <taxon>Glomeromycotina</taxon>
        <taxon>Glomeromycetes</taxon>
        <taxon>Diversisporales</taxon>
        <taxon>Gigasporaceae</taxon>
        <taxon>Gigaspora</taxon>
    </lineage>
</organism>
<evidence type="ECO:0000313" key="2">
    <source>
        <dbReference type="EMBL" id="RIB22484.1"/>
    </source>
</evidence>
<dbReference type="AlphaFoldDB" id="A0A397VJ49"/>
<dbReference type="PROSITE" id="PS50011">
    <property type="entry name" value="PROTEIN_KINASE_DOM"/>
    <property type="match status" value="1"/>
</dbReference>
<dbReference type="InterPro" id="IPR000719">
    <property type="entry name" value="Prot_kinase_dom"/>
</dbReference>
<comment type="caution">
    <text evidence="2">The sequence shown here is derived from an EMBL/GenBank/DDBJ whole genome shotgun (WGS) entry which is preliminary data.</text>
</comment>
<dbReference type="GO" id="GO:0005737">
    <property type="term" value="C:cytoplasm"/>
    <property type="evidence" value="ECO:0007669"/>
    <property type="project" value="TreeGrafter"/>
</dbReference>
<dbReference type="OrthoDB" id="4062651at2759"/>
<dbReference type="InterPro" id="IPR011009">
    <property type="entry name" value="Kinase-like_dom_sf"/>
</dbReference>
<dbReference type="GO" id="GO:0004672">
    <property type="term" value="F:protein kinase activity"/>
    <property type="evidence" value="ECO:0007669"/>
    <property type="project" value="InterPro"/>
</dbReference>
<dbReference type="EMBL" id="QKWP01000307">
    <property type="protein sequence ID" value="RIB22484.1"/>
    <property type="molecule type" value="Genomic_DNA"/>
</dbReference>
<dbReference type="STRING" id="44941.A0A397VJ49"/>
<dbReference type="GO" id="GO:0005524">
    <property type="term" value="F:ATP binding"/>
    <property type="evidence" value="ECO:0007669"/>
    <property type="project" value="InterPro"/>
</dbReference>
<gene>
    <name evidence="2" type="ORF">C2G38_1960746</name>
</gene>
<feature type="domain" description="Protein kinase" evidence="1">
    <location>
        <begin position="1"/>
        <end position="205"/>
    </location>
</feature>
<dbReference type="Proteomes" id="UP000266673">
    <property type="component" value="Unassembled WGS sequence"/>
</dbReference>
<reference evidence="2 3" key="1">
    <citation type="submission" date="2018-06" db="EMBL/GenBank/DDBJ databases">
        <title>Comparative genomics reveals the genomic features of Rhizophagus irregularis, R. cerebriforme, R. diaphanum and Gigaspora rosea, and their symbiotic lifestyle signature.</title>
        <authorList>
            <person name="Morin E."/>
            <person name="San Clemente H."/>
            <person name="Chen E.C.H."/>
            <person name="De La Providencia I."/>
            <person name="Hainaut M."/>
            <person name="Kuo A."/>
            <person name="Kohler A."/>
            <person name="Murat C."/>
            <person name="Tang N."/>
            <person name="Roy S."/>
            <person name="Loubradou J."/>
            <person name="Henrissat B."/>
            <person name="Grigoriev I.V."/>
            <person name="Corradi N."/>
            <person name="Roux C."/>
            <person name="Martin F.M."/>
        </authorList>
    </citation>
    <scope>NUCLEOTIDE SEQUENCE [LARGE SCALE GENOMIC DNA]</scope>
    <source>
        <strain evidence="2 3">DAOM 194757</strain>
    </source>
</reference>
<dbReference type="Pfam" id="PF07714">
    <property type="entry name" value="PK_Tyr_Ser-Thr"/>
    <property type="match status" value="1"/>
</dbReference>
<name>A0A397VJ49_9GLOM</name>
<dbReference type="GO" id="GO:0007165">
    <property type="term" value="P:signal transduction"/>
    <property type="evidence" value="ECO:0007669"/>
    <property type="project" value="TreeGrafter"/>
</dbReference>
<dbReference type="InterPro" id="IPR050167">
    <property type="entry name" value="Ser_Thr_protein_kinase"/>
</dbReference>
<feature type="non-terminal residue" evidence="2">
    <location>
        <position position="1"/>
    </location>
</feature>
<dbReference type="Gene3D" id="1.10.510.10">
    <property type="entry name" value="Transferase(Phosphotransferase) domain 1"/>
    <property type="match status" value="1"/>
</dbReference>
<sequence length="286" mass="32812">LENPTFLKCYGISKDAASKNYIIVIEYAPMGSLKENLNSIKQMKWKDKLTLLHSIAFDLQIIHSKNYIHRDLHSGNVLLNNLTSAYIANLGLLMPTNIMLEKQSDKFYGVLPYVAPEVLSKNKYAMASDIYSFGMIMWEVFSGRRLFSEREYITNLQFDICNGLRPTISSNMAQCYIDLMKKCWDDDLKKRPSAADICEIFEIWKYDKTYQLQFIESDDKMSANKAKTTQNLSLNKTIQNVSLNKTHTGAIHTTISSLTNSIKYKERINSLPSQGNTINLEDIKEK</sequence>
<evidence type="ECO:0000259" key="1">
    <source>
        <dbReference type="PROSITE" id="PS50011"/>
    </source>
</evidence>
<protein>
    <submittedName>
        <fullName evidence="2">Kinase-like domain-containing protein</fullName>
    </submittedName>
</protein>
<dbReference type="PANTHER" id="PTHR23257">
    <property type="entry name" value="SERINE-THREONINE PROTEIN KINASE"/>
    <property type="match status" value="1"/>
</dbReference>
<dbReference type="InterPro" id="IPR001245">
    <property type="entry name" value="Ser-Thr/Tyr_kinase_cat_dom"/>
</dbReference>
<accession>A0A397VJ49</accession>
<keyword evidence="2" id="KW-0808">Transferase</keyword>
<dbReference type="PANTHER" id="PTHR23257:SF963">
    <property type="entry name" value="AT08303P"/>
    <property type="match status" value="1"/>
</dbReference>
<evidence type="ECO:0000313" key="3">
    <source>
        <dbReference type="Proteomes" id="UP000266673"/>
    </source>
</evidence>
<dbReference type="PRINTS" id="PR00109">
    <property type="entry name" value="TYRKINASE"/>
</dbReference>
<keyword evidence="2" id="KW-0418">Kinase</keyword>
<dbReference type="SUPFAM" id="SSF56112">
    <property type="entry name" value="Protein kinase-like (PK-like)"/>
    <property type="match status" value="1"/>
</dbReference>
<proteinExistence type="predicted"/>
<keyword evidence="3" id="KW-1185">Reference proteome</keyword>